<evidence type="ECO:0000313" key="2">
    <source>
        <dbReference type="EMBL" id="OGK39110.1"/>
    </source>
</evidence>
<feature type="transmembrane region" description="Helical" evidence="1">
    <location>
        <begin position="140"/>
        <end position="157"/>
    </location>
</feature>
<dbReference type="AlphaFoldDB" id="A0A1F7I6W5"/>
<sequence>MPILFLLLSYFLAYQSNFDFIFLTVLLLVGLSSYFKIVENFNIEIKKNIQISGLRQSVLLQRILLVMLYILSLFLAEKIKLLPEIFRISKTEFAGFFFLLYIPIILLFKFSADITVYIALLLLLVTPFSIIHKYQNTAEILPIVVYLLIFTALIQNLKHIYVESRK</sequence>
<feature type="transmembrane region" description="Helical" evidence="1">
    <location>
        <begin position="115"/>
        <end position="134"/>
    </location>
</feature>
<accession>A0A1F7I6W5</accession>
<comment type="caution">
    <text evidence="2">The sequence shown here is derived from an EMBL/GenBank/DDBJ whole genome shotgun (WGS) entry which is preliminary data.</text>
</comment>
<keyword evidence="1" id="KW-0472">Membrane</keyword>
<proteinExistence type="predicted"/>
<dbReference type="STRING" id="1802055.A3A74_05800"/>
<dbReference type="EMBL" id="MGAF01000058">
    <property type="protein sequence ID" value="OGK39110.1"/>
    <property type="molecule type" value="Genomic_DNA"/>
</dbReference>
<organism evidence="2 3">
    <name type="scientific">Candidatus Roizmanbacteria bacterium RIFCSPLOWO2_01_FULL_35_13</name>
    <dbReference type="NCBI Taxonomy" id="1802055"/>
    <lineage>
        <taxon>Bacteria</taxon>
        <taxon>Candidatus Roizmaniibacteriota</taxon>
    </lineage>
</organism>
<evidence type="ECO:0000256" key="1">
    <source>
        <dbReference type="SAM" id="Phobius"/>
    </source>
</evidence>
<protein>
    <submittedName>
        <fullName evidence="2">Uncharacterized protein</fullName>
    </submittedName>
</protein>
<feature type="transmembrane region" description="Helical" evidence="1">
    <location>
        <begin position="20"/>
        <end position="38"/>
    </location>
</feature>
<reference evidence="2 3" key="1">
    <citation type="journal article" date="2016" name="Nat. Commun.">
        <title>Thousands of microbial genomes shed light on interconnected biogeochemical processes in an aquifer system.</title>
        <authorList>
            <person name="Anantharaman K."/>
            <person name="Brown C.T."/>
            <person name="Hug L.A."/>
            <person name="Sharon I."/>
            <person name="Castelle C.J."/>
            <person name="Probst A.J."/>
            <person name="Thomas B.C."/>
            <person name="Singh A."/>
            <person name="Wilkins M.J."/>
            <person name="Karaoz U."/>
            <person name="Brodie E.L."/>
            <person name="Williams K.H."/>
            <person name="Hubbard S.S."/>
            <person name="Banfield J.F."/>
        </authorList>
    </citation>
    <scope>NUCLEOTIDE SEQUENCE [LARGE SCALE GENOMIC DNA]</scope>
</reference>
<name>A0A1F7I6W5_9BACT</name>
<keyword evidence="1" id="KW-1133">Transmembrane helix</keyword>
<dbReference type="Proteomes" id="UP000179270">
    <property type="component" value="Unassembled WGS sequence"/>
</dbReference>
<keyword evidence="1" id="KW-0812">Transmembrane</keyword>
<evidence type="ECO:0000313" key="3">
    <source>
        <dbReference type="Proteomes" id="UP000179270"/>
    </source>
</evidence>
<feature type="transmembrane region" description="Helical" evidence="1">
    <location>
        <begin position="59"/>
        <end position="76"/>
    </location>
</feature>
<feature type="transmembrane region" description="Helical" evidence="1">
    <location>
        <begin position="88"/>
        <end position="108"/>
    </location>
</feature>
<gene>
    <name evidence="2" type="ORF">A3A74_05800</name>
</gene>